<accession>A0AAN8V5U0</accession>
<comment type="subcellular location">
    <subcellularLocation>
        <location evidence="1">Secreted</location>
    </subcellularLocation>
</comment>
<evidence type="ECO:0000256" key="4">
    <source>
        <dbReference type="ARBA" id="ARBA00022729"/>
    </source>
</evidence>
<evidence type="ECO:0000256" key="1">
    <source>
        <dbReference type="ARBA" id="ARBA00004613"/>
    </source>
</evidence>
<evidence type="ECO:0000256" key="6">
    <source>
        <dbReference type="ARBA" id="ARBA00022963"/>
    </source>
</evidence>
<name>A0AAN8V5U0_9MAGN</name>
<dbReference type="GO" id="GO:0016042">
    <property type="term" value="P:lipid catabolic process"/>
    <property type="evidence" value="ECO:0007669"/>
    <property type="project" value="UniProtKB-KW"/>
</dbReference>
<keyword evidence="4 8" id="KW-0732">Signal</keyword>
<proteinExistence type="inferred from homology"/>
<gene>
    <name evidence="9" type="ORF">RJ641_006636</name>
</gene>
<evidence type="ECO:0000313" key="10">
    <source>
        <dbReference type="Proteomes" id="UP001370490"/>
    </source>
</evidence>
<keyword evidence="3" id="KW-0964">Secreted</keyword>
<keyword evidence="10" id="KW-1185">Reference proteome</keyword>
<dbReference type="AlphaFoldDB" id="A0AAN8V5U0"/>
<evidence type="ECO:0000256" key="8">
    <source>
        <dbReference type="SAM" id="SignalP"/>
    </source>
</evidence>
<dbReference type="PANTHER" id="PTHR45650:SF14">
    <property type="entry name" value="GDSL ESTERASE_LIPASE 7-LIKE"/>
    <property type="match status" value="1"/>
</dbReference>
<dbReference type="Gene3D" id="3.40.50.1110">
    <property type="entry name" value="SGNH hydrolase"/>
    <property type="match status" value="1"/>
</dbReference>
<evidence type="ECO:0000256" key="7">
    <source>
        <dbReference type="ARBA" id="ARBA00023098"/>
    </source>
</evidence>
<dbReference type="EMBL" id="JBAMMX010000014">
    <property type="protein sequence ID" value="KAK6928045.1"/>
    <property type="molecule type" value="Genomic_DNA"/>
</dbReference>
<dbReference type="PANTHER" id="PTHR45650">
    <property type="entry name" value="GDSL-LIKE LIPASE/ACYLHYDROLASE-RELATED"/>
    <property type="match status" value="1"/>
</dbReference>
<dbReference type="GO" id="GO:0005576">
    <property type="term" value="C:extracellular region"/>
    <property type="evidence" value="ECO:0007669"/>
    <property type="project" value="UniProtKB-SubCell"/>
</dbReference>
<reference evidence="9 10" key="1">
    <citation type="submission" date="2023-12" db="EMBL/GenBank/DDBJ databases">
        <title>A high-quality genome assembly for Dillenia turbinata (Dilleniales).</title>
        <authorList>
            <person name="Chanderbali A."/>
        </authorList>
    </citation>
    <scope>NUCLEOTIDE SEQUENCE [LARGE SCALE GENOMIC DNA]</scope>
    <source>
        <strain evidence="9">LSX21</strain>
        <tissue evidence="9">Leaf</tissue>
    </source>
</reference>
<dbReference type="Pfam" id="PF00657">
    <property type="entry name" value="Lipase_GDSL"/>
    <property type="match status" value="1"/>
</dbReference>
<feature type="chain" id="PRO_5043012019" evidence="8">
    <location>
        <begin position="25"/>
        <end position="246"/>
    </location>
</feature>
<dbReference type="InterPro" id="IPR036514">
    <property type="entry name" value="SGNH_hydro_sf"/>
</dbReference>
<comment type="similarity">
    <text evidence="2">Belongs to the 'GDSL' lipolytic enzyme family.</text>
</comment>
<dbReference type="InterPro" id="IPR001087">
    <property type="entry name" value="GDSL"/>
</dbReference>
<keyword evidence="6" id="KW-0442">Lipid degradation</keyword>
<evidence type="ECO:0000313" key="9">
    <source>
        <dbReference type="EMBL" id="KAK6928045.1"/>
    </source>
</evidence>
<dbReference type="GO" id="GO:0016788">
    <property type="term" value="F:hydrolase activity, acting on ester bonds"/>
    <property type="evidence" value="ECO:0007669"/>
    <property type="project" value="InterPro"/>
</dbReference>
<evidence type="ECO:0000256" key="5">
    <source>
        <dbReference type="ARBA" id="ARBA00022801"/>
    </source>
</evidence>
<feature type="signal peptide" evidence="8">
    <location>
        <begin position="1"/>
        <end position="24"/>
    </location>
</feature>
<evidence type="ECO:0000256" key="3">
    <source>
        <dbReference type="ARBA" id="ARBA00022525"/>
    </source>
</evidence>
<evidence type="ECO:0000256" key="2">
    <source>
        <dbReference type="ARBA" id="ARBA00008668"/>
    </source>
</evidence>
<dbReference type="Proteomes" id="UP001370490">
    <property type="component" value="Unassembled WGS sequence"/>
</dbReference>
<organism evidence="9 10">
    <name type="scientific">Dillenia turbinata</name>
    <dbReference type="NCBI Taxonomy" id="194707"/>
    <lineage>
        <taxon>Eukaryota</taxon>
        <taxon>Viridiplantae</taxon>
        <taxon>Streptophyta</taxon>
        <taxon>Embryophyta</taxon>
        <taxon>Tracheophyta</taxon>
        <taxon>Spermatophyta</taxon>
        <taxon>Magnoliopsida</taxon>
        <taxon>eudicotyledons</taxon>
        <taxon>Gunneridae</taxon>
        <taxon>Pentapetalae</taxon>
        <taxon>Dilleniales</taxon>
        <taxon>Dilleniaceae</taxon>
        <taxon>Dillenia</taxon>
    </lineage>
</organism>
<sequence length="246" mass="27047">MGSKISMSVLFFVSLSHFVSLNIGVPLAPALYILGDSILDSGNNNNLSTTAKVNYLPYGSKFKLGPTGRFTNGKTIADFVAEYLGLPYVPPVMGLRDRNITTEKDLPRLIPNKELPKYLANSIMIFSVGSNDYINNYLRPEKFNSSRIFNPEQYAKLLNDRLSKDLQRVYHMGFRKIIVFALGPIGCVPAIRDLTSHTGPCVTKVNQYVARYNIQLAASLLKLTASLKGSTFVLGGGSAINITGKF</sequence>
<protein>
    <submittedName>
        <fullName evidence="9">GDSL lipase/esterase</fullName>
    </submittedName>
</protein>
<keyword evidence="5" id="KW-0378">Hydrolase</keyword>
<comment type="caution">
    <text evidence="9">The sequence shown here is derived from an EMBL/GenBank/DDBJ whole genome shotgun (WGS) entry which is preliminary data.</text>
</comment>
<keyword evidence="7" id="KW-0443">Lipid metabolism</keyword>
<dbReference type="InterPro" id="IPR051238">
    <property type="entry name" value="GDSL_esterase/lipase"/>
</dbReference>